<accession>A0A139H1U6</accession>
<evidence type="ECO:0000256" key="3">
    <source>
        <dbReference type="SAM" id="MobiDB-lite"/>
    </source>
</evidence>
<dbReference type="PANTHER" id="PTHR11066">
    <property type="entry name" value="ACYL-COA THIOESTERASE"/>
    <property type="match status" value="1"/>
</dbReference>
<protein>
    <recommendedName>
        <fullName evidence="4">Acyl-CoA thioesterase-like N-terminal HotDog domain-containing protein</fullName>
    </recommendedName>
</protein>
<evidence type="ECO:0000256" key="2">
    <source>
        <dbReference type="ARBA" id="ARBA00022801"/>
    </source>
</evidence>
<dbReference type="AlphaFoldDB" id="A0A139H1U6"/>
<evidence type="ECO:0000259" key="4">
    <source>
        <dbReference type="Pfam" id="PF13622"/>
    </source>
</evidence>
<sequence length="348" mass="39000">MIPRPYFNSKGEVLSLIDYMRLKKISDWSYESTTKAYEPTGGANGAYGGFIYALSAWAAAQTVQAGLIIHSISGNFILGGIPNETFKLDISTIRDGGNYSTRYVTATQSKGICFTALVSFKRAEKSRVEMQEKLDIHKHFAIALRHAKTPFHHPESPSMGSQWFTEMYLPNHPEHYNPLPALHLRQADMSSYNSARKPIDRRSLAFYSVRGSIPKEPAYGNLHAIAHLFASDRNSLFVIPRHLDLGMEVKRTASLSHTVIFHVDLDQMVMGDEPEGRNSRSPPTEDWGYADADEGGRQWYVQESWTTRAGGGRGLHHSRIWNLETGMHVATTIQDGLVRFGEGTEVKL</sequence>
<dbReference type="Pfam" id="PF13622">
    <property type="entry name" value="4HBT_3"/>
    <property type="match status" value="1"/>
</dbReference>
<evidence type="ECO:0000313" key="6">
    <source>
        <dbReference type="Proteomes" id="UP000070133"/>
    </source>
</evidence>
<comment type="similarity">
    <text evidence="1">Belongs to the C/M/P thioester hydrolase family.</text>
</comment>
<dbReference type="PANTHER" id="PTHR11066:SF64">
    <property type="entry name" value="ACYL-COA THIOESTERASE (AFU_ORTHOLOGUE AFUA_1G12060)"/>
    <property type="match status" value="1"/>
</dbReference>
<keyword evidence="2" id="KW-0378">Hydrolase</keyword>
<dbReference type="GO" id="GO:0047617">
    <property type="term" value="F:fatty acyl-CoA hydrolase activity"/>
    <property type="evidence" value="ECO:0007669"/>
    <property type="project" value="InterPro"/>
</dbReference>
<evidence type="ECO:0000313" key="5">
    <source>
        <dbReference type="EMBL" id="KXS96445.1"/>
    </source>
</evidence>
<dbReference type="CDD" id="cd03444">
    <property type="entry name" value="Thioesterase_II_repeat1"/>
    <property type="match status" value="1"/>
</dbReference>
<dbReference type="Gene3D" id="2.40.160.210">
    <property type="entry name" value="Acyl-CoA thioesterase, double hotdog domain"/>
    <property type="match status" value="1"/>
</dbReference>
<evidence type="ECO:0000256" key="1">
    <source>
        <dbReference type="ARBA" id="ARBA00006538"/>
    </source>
</evidence>
<dbReference type="GO" id="GO:0009062">
    <property type="term" value="P:fatty acid catabolic process"/>
    <property type="evidence" value="ECO:0007669"/>
    <property type="project" value="TreeGrafter"/>
</dbReference>
<dbReference type="CDD" id="cd03445">
    <property type="entry name" value="Thioesterase_II_repeat2"/>
    <property type="match status" value="1"/>
</dbReference>
<feature type="region of interest" description="Disordered" evidence="3">
    <location>
        <begin position="271"/>
        <end position="291"/>
    </location>
</feature>
<organism evidence="5 6">
    <name type="scientific">Pseudocercospora eumusae</name>
    <dbReference type="NCBI Taxonomy" id="321146"/>
    <lineage>
        <taxon>Eukaryota</taxon>
        <taxon>Fungi</taxon>
        <taxon>Dikarya</taxon>
        <taxon>Ascomycota</taxon>
        <taxon>Pezizomycotina</taxon>
        <taxon>Dothideomycetes</taxon>
        <taxon>Dothideomycetidae</taxon>
        <taxon>Mycosphaerellales</taxon>
        <taxon>Mycosphaerellaceae</taxon>
        <taxon>Pseudocercospora</taxon>
    </lineage>
</organism>
<dbReference type="GO" id="GO:0005782">
    <property type="term" value="C:peroxisomal matrix"/>
    <property type="evidence" value="ECO:0007669"/>
    <property type="project" value="TreeGrafter"/>
</dbReference>
<dbReference type="Proteomes" id="UP000070133">
    <property type="component" value="Unassembled WGS sequence"/>
</dbReference>
<gene>
    <name evidence="5" type="ORF">AC578_3220</name>
</gene>
<dbReference type="OrthoDB" id="68328at2759"/>
<proteinExistence type="inferred from homology"/>
<dbReference type="STRING" id="321146.A0A139H1U6"/>
<reference evidence="5 6" key="1">
    <citation type="submission" date="2015-07" db="EMBL/GenBank/DDBJ databases">
        <title>Comparative genomics of the Sigatoka disease complex on banana suggests a link between parallel evolutionary changes in Pseudocercospora fijiensis and Pseudocercospora eumusae and increased virulence on the banana host.</title>
        <authorList>
            <person name="Chang T.-C."/>
            <person name="Salvucci A."/>
            <person name="Crous P.W."/>
            <person name="Stergiopoulos I."/>
        </authorList>
    </citation>
    <scope>NUCLEOTIDE SEQUENCE [LARGE SCALE GENOMIC DNA]</scope>
    <source>
        <strain evidence="5 6">CBS 114824</strain>
    </source>
</reference>
<dbReference type="SUPFAM" id="SSF54637">
    <property type="entry name" value="Thioesterase/thiol ester dehydrase-isomerase"/>
    <property type="match status" value="2"/>
</dbReference>
<dbReference type="GO" id="GO:0006637">
    <property type="term" value="P:acyl-CoA metabolic process"/>
    <property type="evidence" value="ECO:0007669"/>
    <property type="project" value="InterPro"/>
</dbReference>
<comment type="caution">
    <text evidence="5">The sequence shown here is derived from an EMBL/GenBank/DDBJ whole genome shotgun (WGS) entry which is preliminary data.</text>
</comment>
<keyword evidence="6" id="KW-1185">Reference proteome</keyword>
<feature type="domain" description="Acyl-CoA thioesterase-like N-terminal HotDog" evidence="4">
    <location>
        <begin position="43"/>
        <end position="120"/>
    </location>
</feature>
<dbReference type="InterPro" id="IPR049449">
    <property type="entry name" value="TesB_ACOT8-like_N"/>
</dbReference>
<name>A0A139H1U6_9PEZI</name>
<dbReference type="InterPro" id="IPR003703">
    <property type="entry name" value="Acyl_CoA_thio"/>
</dbReference>
<dbReference type="InterPro" id="IPR029069">
    <property type="entry name" value="HotDog_dom_sf"/>
</dbReference>
<dbReference type="EMBL" id="LFZN01000174">
    <property type="protein sequence ID" value="KXS96445.1"/>
    <property type="molecule type" value="Genomic_DNA"/>
</dbReference>
<dbReference type="InterPro" id="IPR042171">
    <property type="entry name" value="Acyl-CoA_hotdog"/>
</dbReference>